<sequence length="364" mass="40864">MGRAPCCEKVGLKKGRWTAEEDEKLAKYIQTNGEGSWRSLPKNAGLLRCGKSCRLRWINYLRADLKRGNISVEEENTIVKMHASFGNRWSLIASHLPGRTDNEIKNYWNSHLSRKIYSFTRVETQAGGGVMDSPKVTPNPSKRKGGRTSRWAMKKNKTYAQNDTRRPKQIRDAEVPSLESEGPSNADVAEVGEPIREEAVVIRTPEKSLDGVEQSTDDDILGLCQLEGINEGSGALGFSDDMLESCLPETCGAWNLSKERESNEVVGVGGENGRNKMASSETSVNGESGQWYSCSSMALGFDQNWDWESLVEYNNFDESEAYNWEHRENLLTTLWEDDDWESDAKKTGETDSQLQNDMVAWLLS</sequence>
<proteinExistence type="predicted"/>
<keyword evidence="5" id="KW-0804">Transcription</keyword>
<dbReference type="PROSITE" id="PS51294">
    <property type="entry name" value="HTH_MYB"/>
    <property type="match status" value="2"/>
</dbReference>
<dbReference type="GO" id="GO:0046148">
    <property type="term" value="P:pigment biosynthetic process"/>
    <property type="evidence" value="ECO:0007669"/>
    <property type="project" value="UniProtKB-ARBA"/>
</dbReference>
<keyword evidence="6" id="KW-0539">Nucleus</keyword>
<feature type="domain" description="HTH myb-type" evidence="9">
    <location>
        <begin position="62"/>
        <end position="116"/>
    </location>
</feature>
<feature type="compositionally biased region" description="Basic and acidic residues" evidence="7">
    <location>
        <begin position="163"/>
        <end position="174"/>
    </location>
</feature>
<dbReference type="InterPro" id="IPR015495">
    <property type="entry name" value="Myb_TF_plants"/>
</dbReference>
<dbReference type="EMBL" id="QJKJ01011148">
    <property type="protein sequence ID" value="RDX71892.1"/>
    <property type="molecule type" value="Genomic_DNA"/>
</dbReference>
<evidence type="ECO:0000256" key="2">
    <source>
        <dbReference type="ARBA" id="ARBA00022737"/>
    </source>
</evidence>
<keyword evidence="2" id="KW-0677">Repeat</keyword>
<gene>
    <name evidence="10" type="primary">MYB111</name>
    <name evidence="10" type="ORF">CR513_48691</name>
</gene>
<dbReference type="GO" id="GO:0043565">
    <property type="term" value="F:sequence-specific DNA binding"/>
    <property type="evidence" value="ECO:0007669"/>
    <property type="project" value="UniProtKB-ARBA"/>
</dbReference>
<name>A0A371F0T5_MUCPR</name>
<keyword evidence="11" id="KW-1185">Reference proteome</keyword>
<feature type="region of interest" description="Disordered" evidence="7">
    <location>
        <begin position="128"/>
        <end position="187"/>
    </location>
</feature>
<evidence type="ECO:0000313" key="10">
    <source>
        <dbReference type="EMBL" id="RDX71892.1"/>
    </source>
</evidence>
<feature type="domain" description="HTH myb-type" evidence="9">
    <location>
        <begin position="9"/>
        <end position="61"/>
    </location>
</feature>
<evidence type="ECO:0000256" key="3">
    <source>
        <dbReference type="ARBA" id="ARBA00023015"/>
    </source>
</evidence>
<dbReference type="PROSITE" id="PS50090">
    <property type="entry name" value="MYB_LIKE"/>
    <property type="match status" value="2"/>
</dbReference>
<evidence type="ECO:0000256" key="5">
    <source>
        <dbReference type="ARBA" id="ARBA00023163"/>
    </source>
</evidence>
<dbReference type="PANTHER" id="PTHR47999">
    <property type="entry name" value="TRANSCRIPTION FACTOR MYB8-RELATED-RELATED"/>
    <property type="match status" value="1"/>
</dbReference>
<dbReference type="CDD" id="cd00167">
    <property type="entry name" value="SANT"/>
    <property type="match status" value="2"/>
</dbReference>
<protein>
    <submittedName>
        <fullName evidence="10">Transcription factor MYB111</fullName>
    </submittedName>
</protein>
<evidence type="ECO:0000259" key="8">
    <source>
        <dbReference type="PROSITE" id="PS50090"/>
    </source>
</evidence>
<feature type="domain" description="Myb-like" evidence="8">
    <location>
        <begin position="9"/>
        <end position="61"/>
    </location>
</feature>
<dbReference type="AlphaFoldDB" id="A0A371F0T5"/>
<dbReference type="Gene3D" id="1.10.10.60">
    <property type="entry name" value="Homeodomain-like"/>
    <property type="match status" value="2"/>
</dbReference>
<dbReference type="GO" id="GO:0045893">
    <property type="term" value="P:positive regulation of DNA-templated transcription"/>
    <property type="evidence" value="ECO:0007669"/>
    <property type="project" value="UniProtKB-ARBA"/>
</dbReference>
<dbReference type="Pfam" id="PF00249">
    <property type="entry name" value="Myb_DNA-binding"/>
    <property type="match status" value="2"/>
</dbReference>
<comment type="caution">
    <text evidence="10">The sequence shown here is derived from an EMBL/GenBank/DDBJ whole genome shotgun (WGS) entry which is preliminary data.</text>
</comment>
<evidence type="ECO:0000256" key="7">
    <source>
        <dbReference type="SAM" id="MobiDB-lite"/>
    </source>
</evidence>
<dbReference type="InterPro" id="IPR009057">
    <property type="entry name" value="Homeodomain-like_sf"/>
</dbReference>
<comment type="subcellular location">
    <subcellularLocation>
        <location evidence="1">Nucleus</location>
    </subcellularLocation>
</comment>
<dbReference type="PANTHER" id="PTHR47999:SF91">
    <property type="entry name" value="TRANSCRIPTION FACTOR MYB111"/>
    <property type="match status" value="1"/>
</dbReference>
<dbReference type="Proteomes" id="UP000257109">
    <property type="component" value="Unassembled WGS sequence"/>
</dbReference>
<dbReference type="OrthoDB" id="2143914at2759"/>
<dbReference type="FunFam" id="1.10.10.60:FF:000121">
    <property type="entry name" value="Myb transcription factor"/>
    <property type="match status" value="1"/>
</dbReference>
<dbReference type="GO" id="GO:0005634">
    <property type="term" value="C:nucleus"/>
    <property type="evidence" value="ECO:0007669"/>
    <property type="project" value="UniProtKB-SubCell"/>
</dbReference>
<feature type="domain" description="Myb-like" evidence="8">
    <location>
        <begin position="62"/>
        <end position="112"/>
    </location>
</feature>
<evidence type="ECO:0000256" key="6">
    <source>
        <dbReference type="ARBA" id="ARBA00023242"/>
    </source>
</evidence>
<feature type="compositionally biased region" description="Basic residues" evidence="7">
    <location>
        <begin position="141"/>
        <end position="157"/>
    </location>
</feature>
<dbReference type="GO" id="GO:0006950">
    <property type="term" value="P:response to stress"/>
    <property type="evidence" value="ECO:0007669"/>
    <property type="project" value="UniProtKB-ARBA"/>
</dbReference>
<dbReference type="SMART" id="SM00717">
    <property type="entry name" value="SANT"/>
    <property type="match status" value="2"/>
</dbReference>
<evidence type="ECO:0000256" key="4">
    <source>
        <dbReference type="ARBA" id="ARBA00023125"/>
    </source>
</evidence>
<accession>A0A371F0T5</accession>
<dbReference type="InterPro" id="IPR001005">
    <property type="entry name" value="SANT/Myb"/>
</dbReference>
<reference evidence="10" key="1">
    <citation type="submission" date="2018-05" db="EMBL/GenBank/DDBJ databases">
        <title>Draft genome of Mucuna pruriens seed.</title>
        <authorList>
            <person name="Nnadi N.E."/>
            <person name="Vos R."/>
            <person name="Hasami M.H."/>
            <person name="Devisetty U.K."/>
            <person name="Aguiy J.C."/>
        </authorList>
    </citation>
    <scope>NUCLEOTIDE SEQUENCE [LARGE SCALE GENOMIC DNA]</scope>
    <source>
        <strain evidence="10">JCA_2017</strain>
    </source>
</reference>
<evidence type="ECO:0000256" key="1">
    <source>
        <dbReference type="ARBA" id="ARBA00004123"/>
    </source>
</evidence>
<feature type="non-terminal residue" evidence="10">
    <location>
        <position position="1"/>
    </location>
</feature>
<dbReference type="STRING" id="157652.A0A371F0T5"/>
<dbReference type="SUPFAM" id="SSF46689">
    <property type="entry name" value="Homeodomain-like"/>
    <property type="match status" value="1"/>
</dbReference>
<keyword evidence="3" id="KW-0805">Transcription regulation</keyword>
<dbReference type="FunFam" id="1.10.10.60:FF:000231">
    <property type="entry name" value="Myb transcription factor"/>
    <property type="match status" value="1"/>
</dbReference>
<organism evidence="10 11">
    <name type="scientific">Mucuna pruriens</name>
    <name type="common">Velvet bean</name>
    <name type="synonym">Dolichos pruriens</name>
    <dbReference type="NCBI Taxonomy" id="157652"/>
    <lineage>
        <taxon>Eukaryota</taxon>
        <taxon>Viridiplantae</taxon>
        <taxon>Streptophyta</taxon>
        <taxon>Embryophyta</taxon>
        <taxon>Tracheophyta</taxon>
        <taxon>Spermatophyta</taxon>
        <taxon>Magnoliopsida</taxon>
        <taxon>eudicotyledons</taxon>
        <taxon>Gunneridae</taxon>
        <taxon>Pentapetalae</taxon>
        <taxon>rosids</taxon>
        <taxon>fabids</taxon>
        <taxon>Fabales</taxon>
        <taxon>Fabaceae</taxon>
        <taxon>Papilionoideae</taxon>
        <taxon>50 kb inversion clade</taxon>
        <taxon>NPAAA clade</taxon>
        <taxon>indigoferoid/millettioid clade</taxon>
        <taxon>Phaseoleae</taxon>
        <taxon>Mucuna</taxon>
    </lineage>
</organism>
<evidence type="ECO:0000259" key="9">
    <source>
        <dbReference type="PROSITE" id="PS51294"/>
    </source>
</evidence>
<keyword evidence="4" id="KW-0238">DNA-binding</keyword>
<evidence type="ECO:0000313" key="11">
    <source>
        <dbReference type="Proteomes" id="UP000257109"/>
    </source>
</evidence>
<dbReference type="InterPro" id="IPR017930">
    <property type="entry name" value="Myb_dom"/>
</dbReference>